<keyword evidence="3" id="KW-1185">Reference proteome</keyword>
<feature type="compositionally biased region" description="Basic and acidic residues" evidence="1">
    <location>
        <begin position="323"/>
        <end position="335"/>
    </location>
</feature>
<proteinExistence type="predicted"/>
<feature type="region of interest" description="Disordered" evidence="1">
    <location>
        <begin position="433"/>
        <end position="469"/>
    </location>
</feature>
<feature type="compositionally biased region" description="Basic and acidic residues" evidence="1">
    <location>
        <begin position="351"/>
        <end position="377"/>
    </location>
</feature>
<feature type="compositionally biased region" description="Polar residues" evidence="1">
    <location>
        <begin position="259"/>
        <end position="268"/>
    </location>
</feature>
<feature type="compositionally biased region" description="Basic and acidic residues" evidence="1">
    <location>
        <begin position="287"/>
        <end position="311"/>
    </location>
</feature>
<dbReference type="EMBL" id="EQ975337">
    <property type="protein sequence ID" value="EEF27551.1"/>
    <property type="molecule type" value="Genomic_DNA"/>
</dbReference>
<organism evidence="2 3">
    <name type="scientific">Ricinus communis</name>
    <name type="common">Castor bean</name>
    <dbReference type="NCBI Taxonomy" id="3988"/>
    <lineage>
        <taxon>Eukaryota</taxon>
        <taxon>Viridiplantae</taxon>
        <taxon>Streptophyta</taxon>
        <taxon>Embryophyta</taxon>
        <taxon>Tracheophyta</taxon>
        <taxon>Spermatophyta</taxon>
        <taxon>Magnoliopsida</taxon>
        <taxon>eudicotyledons</taxon>
        <taxon>Gunneridae</taxon>
        <taxon>Pentapetalae</taxon>
        <taxon>rosids</taxon>
        <taxon>fabids</taxon>
        <taxon>Malpighiales</taxon>
        <taxon>Euphorbiaceae</taxon>
        <taxon>Acalyphoideae</taxon>
        <taxon>Acalypheae</taxon>
        <taxon>Ricinus</taxon>
    </lineage>
</organism>
<evidence type="ECO:0000256" key="1">
    <source>
        <dbReference type="SAM" id="MobiDB-lite"/>
    </source>
</evidence>
<evidence type="ECO:0000313" key="2">
    <source>
        <dbReference type="EMBL" id="EEF27551.1"/>
    </source>
</evidence>
<accession>B9T9B8</accession>
<dbReference type="Proteomes" id="UP000008311">
    <property type="component" value="Unassembled WGS sequence"/>
</dbReference>
<feature type="compositionally biased region" description="Polar residues" evidence="1">
    <location>
        <begin position="336"/>
        <end position="350"/>
    </location>
</feature>
<feature type="compositionally biased region" description="Basic and acidic residues" evidence="1">
    <location>
        <begin position="433"/>
        <end position="452"/>
    </location>
</feature>
<feature type="compositionally biased region" description="Basic and acidic residues" evidence="1">
    <location>
        <begin position="124"/>
        <end position="138"/>
    </location>
</feature>
<feature type="region of interest" description="Disordered" evidence="1">
    <location>
        <begin position="118"/>
        <end position="138"/>
    </location>
</feature>
<gene>
    <name evidence="2" type="ORF">RCOM_0141200</name>
</gene>
<dbReference type="InParanoid" id="B9T9B8"/>
<feature type="region of interest" description="Disordered" evidence="1">
    <location>
        <begin position="246"/>
        <end position="381"/>
    </location>
</feature>
<evidence type="ECO:0000313" key="3">
    <source>
        <dbReference type="Proteomes" id="UP000008311"/>
    </source>
</evidence>
<name>B9T9B8_RICCO</name>
<protein>
    <submittedName>
        <fullName evidence="2">Uncharacterized protein</fullName>
    </submittedName>
</protein>
<sequence>MPSFLRSSATKATPGCVTSACAGLRKRTAHRAGLAPPTLPRRALRRAPHERILLRLEREASLRGDWLRGTPPDHHLEDVGVAHVVQRNRGDAFAAAQNGGAQREFADLREAVRDVKHCRAARGRSPDESKQPVDVDERASRLVENQQLRSAMHRTNDLDALTPGERQTVDRRTDSDIRHAIFVQHGGRRFLHPVAGNQTAILQRLRQEEVLRDREIRHQTQFLKRGGHTRVTRFKQTLRTVGRAVQQHAARIGPDDARTTLSPASTFPRQRHAEIGAADQQPQHRKNRDDQRRDRNAGETAGHRVAHEVRHAPPGHGQNQQREALENDHRAERRSNALQPAISDQITVQQADREAHADAHREVQSAAHRPVERHGRDQYVGNRYRADQREIEAARQHDHRLPGRREHQRCRVAGERRERVGAQCAVVEERVEREHQHVDDRRERRATREDVSHRRRPTVRRRAGFSRFH</sequence>
<reference evidence="3" key="1">
    <citation type="journal article" date="2010" name="Nat. Biotechnol.">
        <title>Draft genome sequence of the oilseed species Ricinus communis.</title>
        <authorList>
            <person name="Chan A.P."/>
            <person name="Crabtree J."/>
            <person name="Zhao Q."/>
            <person name="Lorenzi H."/>
            <person name="Orvis J."/>
            <person name="Puiu D."/>
            <person name="Melake-Berhan A."/>
            <person name="Jones K.M."/>
            <person name="Redman J."/>
            <person name="Chen G."/>
            <person name="Cahoon E.B."/>
            <person name="Gedil M."/>
            <person name="Stanke M."/>
            <person name="Haas B.J."/>
            <person name="Wortman J.R."/>
            <person name="Fraser-Liggett C.M."/>
            <person name="Ravel J."/>
            <person name="Rabinowicz P.D."/>
        </authorList>
    </citation>
    <scope>NUCLEOTIDE SEQUENCE [LARGE SCALE GENOMIC DNA]</scope>
    <source>
        <strain evidence="3">cv. Hale</strain>
    </source>
</reference>
<dbReference type="AlphaFoldDB" id="B9T9B8"/>
<feature type="compositionally biased region" description="Basic residues" evidence="1">
    <location>
        <begin position="453"/>
        <end position="469"/>
    </location>
</feature>